<comment type="similarity">
    <text evidence="2">Belongs to the protease inhibitor I16 (SSI) family.</text>
</comment>
<feature type="domain" description="Subtilisin inhibitor" evidence="8">
    <location>
        <begin position="62"/>
        <end position="130"/>
    </location>
</feature>
<evidence type="ECO:0000259" key="8">
    <source>
        <dbReference type="Pfam" id="PF00720"/>
    </source>
</evidence>
<dbReference type="AlphaFoldDB" id="A0A9X3PB40"/>
<sequence>MRKLVVGALAAAAILAATAAPAQANWFRYTDPVPVDPGIGDGSGPHSEFHISIASVRGGGSASITLACPQEWSEHPNAETACGQLEQANGYVEGVAPADGMCTKEYAPVRVLVAGHWHETGHVFMKTYGNRCEAVLATGGSLLDF</sequence>
<evidence type="ECO:0000256" key="7">
    <source>
        <dbReference type="SAM" id="SignalP"/>
    </source>
</evidence>
<accession>A0A9X3PB40</accession>
<reference evidence="9" key="1">
    <citation type="submission" date="2022-12" db="EMBL/GenBank/DDBJ databases">
        <title>Gycomyces niveus sp.nov.,a novel actinomycete isolated from soil in Shouguan.</title>
        <authorList>
            <person name="Yang X."/>
        </authorList>
    </citation>
    <scope>NUCLEOTIDE SEQUENCE</scope>
    <source>
        <strain evidence="9">NEAU-A15</strain>
    </source>
</reference>
<evidence type="ECO:0000256" key="3">
    <source>
        <dbReference type="ARBA" id="ARBA00022525"/>
    </source>
</evidence>
<dbReference type="InterPro" id="IPR023549">
    <property type="entry name" value="Subtilisin_inhibitor"/>
</dbReference>
<name>A0A9X3PB40_9ACTN</name>
<evidence type="ECO:0000256" key="1">
    <source>
        <dbReference type="ARBA" id="ARBA00004613"/>
    </source>
</evidence>
<proteinExistence type="inferred from homology"/>
<dbReference type="Gene3D" id="3.30.350.10">
    <property type="entry name" value="Subtilisin inhibitor-like"/>
    <property type="match status" value="1"/>
</dbReference>
<dbReference type="Proteomes" id="UP001146067">
    <property type="component" value="Unassembled WGS sequence"/>
</dbReference>
<gene>
    <name evidence="9" type="ORF">O1R50_12360</name>
</gene>
<dbReference type="InterPro" id="IPR036819">
    <property type="entry name" value="Subtilisin_inhibitor-like_sf"/>
</dbReference>
<evidence type="ECO:0000256" key="2">
    <source>
        <dbReference type="ARBA" id="ARBA00010472"/>
    </source>
</evidence>
<dbReference type="RefSeq" id="WP_270110355.1">
    <property type="nucleotide sequence ID" value="NZ_JAPZVP010000008.1"/>
</dbReference>
<keyword evidence="4" id="KW-0646">Protease inhibitor</keyword>
<keyword evidence="7" id="KW-0732">Signal</keyword>
<evidence type="ECO:0000313" key="10">
    <source>
        <dbReference type="Proteomes" id="UP001146067"/>
    </source>
</evidence>
<comment type="caution">
    <text evidence="9">The sequence shown here is derived from an EMBL/GenBank/DDBJ whole genome shotgun (WGS) entry which is preliminary data.</text>
</comment>
<evidence type="ECO:0000256" key="4">
    <source>
        <dbReference type="ARBA" id="ARBA00022690"/>
    </source>
</evidence>
<dbReference type="GO" id="GO:0005576">
    <property type="term" value="C:extracellular region"/>
    <property type="evidence" value="ECO:0007669"/>
    <property type="project" value="UniProtKB-SubCell"/>
</dbReference>
<keyword evidence="10" id="KW-1185">Reference proteome</keyword>
<feature type="chain" id="PRO_5040981981" evidence="7">
    <location>
        <begin position="25"/>
        <end position="145"/>
    </location>
</feature>
<dbReference type="EMBL" id="JAPZVP010000008">
    <property type="protein sequence ID" value="MDA1360422.1"/>
    <property type="molecule type" value="Genomic_DNA"/>
</dbReference>
<organism evidence="9 10">
    <name type="scientific">Glycomyces luteolus</name>
    <dbReference type="NCBI Taxonomy" id="2670330"/>
    <lineage>
        <taxon>Bacteria</taxon>
        <taxon>Bacillati</taxon>
        <taxon>Actinomycetota</taxon>
        <taxon>Actinomycetes</taxon>
        <taxon>Glycomycetales</taxon>
        <taxon>Glycomycetaceae</taxon>
        <taxon>Glycomyces</taxon>
    </lineage>
</organism>
<keyword evidence="3" id="KW-0964">Secreted</keyword>
<dbReference type="GO" id="GO:0004867">
    <property type="term" value="F:serine-type endopeptidase inhibitor activity"/>
    <property type="evidence" value="ECO:0007669"/>
    <property type="project" value="UniProtKB-KW"/>
</dbReference>
<evidence type="ECO:0000313" key="9">
    <source>
        <dbReference type="EMBL" id="MDA1360422.1"/>
    </source>
</evidence>
<evidence type="ECO:0000256" key="5">
    <source>
        <dbReference type="ARBA" id="ARBA00022900"/>
    </source>
</evidence>
<comment type="subcellular location">
    <subcellularLocation>
        <location evidence="1">Secreted</location>
    </subcellularLocation>
</comment>
<keyword evidence="6" id="KW-1015">Disulfide bond</keyword>
<keyword evidence="5" id="KW-0722">Serine protease inhibitor</keyword>
<dbReference type="Pfam" id="PF00720">
    <property type="entry name" value="SSI"/>
    <property type="match status" value="1"/>
</dbReference>
<protein>
    <submittedName>
        <fullName evidence="9">SSI family serine proteinase inhibitor</fullName>
    </submittedName>
</protein>
<evidence type="ECO:0000256" key="6">
    <source>
        <dbReference type="ARBA" id="ARBA00023157"/>
    </source>
</evidence>
<dbReference type="SUPFAM" id="SSF55399">
    <property type="entry name" value="Subtilisin inhibitor"/>
    <property type="match status" value="1"/>
</dbReference>
<feature type="signal peptide" evidence="7">
    <location>
        <begin position="1"/>
        <end position="24"/>
    </location>
</feature>